<organism evidence="1 2">
    <name type="scientific">Gigaspora margarita</name>
    <dbReference type="NCBI Taxonomy" id="4874"/>
    <lineage>
        <taxon>Eukaryota</taxon>
        <taxon>Fungi</taxon>
        <taxon>Fungi incertae sedis</taxon>
        <taxon>Mucoromycota</taxon>
        <taxon>Glomeromycotina</taxon>
        <taxon>Glomeromycetes</taxon>
        <taxon>Diversisporales</taxon>
        <taxon>Gigasporaceae</taxon>
        <taxon>Gigaspora</taxon>
    </lineage>
</organism>
<evidence type="ECO:0000313" key="2">
    <source>
        <dbReference type="Proteomes" id="UP000789901"/>
    </source>
</evidence>
<dbReference type="EMBL" id="CAJVQB010083873">
    <property type="protein sequence ID" value="CAG8846514.1"/>
    <property type="molecule type" value="Genomic_DNA"/>
</dbReference>
<dbReference type="Proteomes" id="UP000789901">
    <property type="component" value="Unassembled WGS sequence"/>
</dbReference>
<name>A0ABN7X328_GIGMA</name>
<sequence>MIKTTNEKETDNLIIITITKMILIETDPEAKPIIIKTKITILETKTIHKIEITVMTEMTTVLEVMIDPLLLHRDPLIILPCSTIG</sequence>
<keyword evidence="2" id="KW-1185">Reference proteome</keyword>
<feature type="non-terminal residue" evidence="1">
    <location>
        <position position="85"/>
    </location>
</feature>
<protein>
    <submittedName>
        <fullName evidence="1">9315_t:CDS:1</fullName>
    </submittedName>
</protein>
<reference evidence="1 2" key="1">
    <citation type="submission" date="2021-06" db="EMBL/GenBank/DDBJ databases">
        <authorList>
            <person name="Kallberg Y."/>
            <person name="Tangrot J."/>
            <person name="Rosling A."/>
        </authorList>
    </citation>
    <scope>NUCLEOTIDE SEQUENCE [LARGE SCALE GENOMIC DNA]</scope>
    <source>
        <strain evidence="1 2">120-4 pot B 10/14</strain>
    </source>
</reference>
<gene>
    <name evidence="1" type="ORF">GMARGA_LOCUS38201</name>
</gene>
<comment type="caution">
    <text evidence="1">The sequence shown here is derived from an EMBL/GenBank/DDBJ whole genome shotgun (WGS) entry which is preliminary data.</text>
</comment>
<accession>A0ABN7X328</accession>
<evidence type="ECO:0000313" key="1">
    <source>
        <dbReference type="EMBL" id="CAG8846514.1"/>
    </source>
</evidence>
<proteinExistence type="predicted"/>